<gene>
    <name evidence="1" type="ORF">DERP_003067</name>
</gene>
<evidence type="ECO:0000313" key="2">
    <source>
        <dbReference type="Proteomes" id="UP000887458"/>
    </source>
</evidence>
<organism evidence="1 2">
    <name type="scientific">Dermatophagoides pteronyssinus</name>
    <name type="common">European house dust mite</name>
    <dbReference type="NCBI Taxonomy" id="6956"/>
    <lineage>
        <taxon>Eukaryota</taxon>
        <taxon>Metazoa</taxon>
        <taxon>Ecdysozoa</taxon>
        <taxon>Arthropoda</taxon>
        <taxon>Chelicerata</taxon>
        <taxon>Arachnida</taxon>
        <taxon>Acari</taxon>
        <taxon>Acariformes</taxon>
        <taxon>Sarcoptiformes</taxon>
        <taxon>Astigmata</taxon>
        <taxon>Psoroptidia</taxon>
        <taxon>Analgoidea</taxon>
        <taxon>Pyroglyphidae</taxon>
        <taxon>Dermatophagoidinae</taxon>
        <taxon>Dermatophagoides</taxon>
    </lineage>
</organism>
<evidence type="ECO:0000313" key="1">
    <source>
        <dbReference type="EMBL" id="KAH9422391.1"/>
    </source>
</evidence>
<comment type="caution">
    <text evidence="1">The sequence shown here is derived from an EMBL/GenBank/DDBJ whole genome shotgun (WGS) entry which is preliminary data.</text>
</comment>
<reference evidence="1 2" key="2">
    <citation type="journal article" date="2022" name="Mol. Biol. Evol.">
        <title>Comparative Genomics Reveals Insights into the Divergent Evolution of Astigmatic Mites and Household Pest Adaptations.</title>
        <authorList>
            <person name="Xiong Q."/>
            <person name="Wan A.T."/>
            <person name="Liu X."/>
            <person name="Fung C.S."/>
            <person name="Xiao X."/>
            <person name="Malainual N."/>
            <person name="Hou J."/>
            <person name="Wang L."/>
            <person name="Wang M."/>
            <person name="Yang K.Y."/>
            <person name="Cui Y."/>
            <person name="Leung E.L."/>
            <person name="Nong W."/>
            <person name="Shin S.K."/>
            <person name="Au S.W."/>
            <person name="Jeong K.Y."/>
            <person name="Chew F.T."/>
            <person name="Hui J.H."/>
            <person name="Leung T.F."/>
            <person name="Tungtrongchitr A."/>
            <person name="Zhong N."/>
            <person name="Liu Z."/>
            <person name="Tsui S.K."/>
        </authorList>
    </citation>
    <scope>NUCLEOTIDE SEQUENCE [LARGE SCALE GENOMIC DNA]</scope>
    <source>
        <strain evidence="1">Derp</strain>
    </source>
</reference>
<proteinExistence type="predicted"/>
<dbReference type="Proteomes" id="UP000887458">
    <property type="component" value="Unassembled WGS sequence"/>
</dbReference>
<protein>
    <submittedName>
        <fullName evidence="1">Uncharacterized protein</fullName>
    </submittedName>
</protein>
<name>A0ABQ8JII0_DERPT</name>
<reference evidence="1 2" key="1">
    <citation type="journal article" date="2018" name="J. Allergy Clin. Immunol.">
        <title>High-quality assembly of Dermatophagoides pteronyssinus genome and transcriptome reveals a wide range of novel allergens.</title>
        <authorList>
            <person name="Liu X.Y."/>
            <person name="Yang K.Y."/>
            <person name="Wang M.Q."/>
            <person name="Kwok J.S."/>
            <person name="Zeng X."/>
            <person name="Yang Z."/>
            <person name="Xiao X.J."/>
            <person name="Lau C.P."/>
            <person name="Li Y."/>
            <person name="Huang Z.M."/>
            <person name="Ba J.G."/>
            <person name="Yim A.K."/>
            <person name="Ouyang C.Y."/>
            <person name="Ngai S.M."/>
            <person name="Chan T.F."/>
            <person name="Leung E.L."/>
            <person name="Liu L."/>
            <person name="Liu Z.G."/>
            <person name="Tsui S.K."/>
        </authorList>
    </citation>
    <scope>NUCLEOTIDE SEQUENCE [LARGE SCALE GENOMIC DNA]</scope>
    <source>
        <strain evidence="1">Derp</strain>
    </source>
</reference>
<accession>A0ABQ8JII0</accession>
<sequence>MAIHRSGGGPSISSLIFIKFKVGDPFYLILDNYFHLKYMLQHYCYYENHNCQMATRVSEICNFGIFVACSSSGNSSASTDCKSFYQMKKSFNDFTCNGYCVNDNEIDFNNECVKFTLSFEQSSHAVLCITKCSCPEPLAINI</sequence>
<dbReference type="EMBL" id="NJHN03000036">
    <property type="protein sequence ID" value="KAH9422391.1"/>
    <property type="molecule type" value="Genomic_DNA"/>
</dbReference>
<keyword evidence="2" id="KW-1185">Reference proteome</keyword>